<evidence type="ECO:0000259" key="3">
    <source>
        <dbReference type="Pfam" id="PF12887"/>
    </source>
</evidence>
<dbReference type="RefSeq" id="XP_012338255.1">
    <property type="nucleotide sequence ID" value="XM_012482832.1"/>
</dbReference>
<evidence type="ECO:0000256" key="2">
    <source>
        <dbReference type="SAM" id="Phobius"/>
    </source>
</evidence>
<feature type="compositionally biased region" description="Low complexity" evidence="1">
    <location>
        <begin position="174"/>
        <end position="188"/>
    </location>
</feature>
<feature type="transmembrane region" description="Helical" evidence="2">
    <location>
        <begin position="418"/>
        <end position="435"/>
    </location>
</feature>
<keyword evidence="5" id="KW-1185">Reference proteome</keyword>
<protein>
    <recommendedName>
        <fullName evidence="3">Schizont-infected cell agglutination extracellular alpha domain-containing protein</fullName>
    </recommendedName>
</protein>
<dbReference type="VEuPathDB" id="PlasmoDB:AK88_05230"/>
<feature type="compositionally biased region" description="Basic and acidic residues" evidence="1">
    <location>
        <begin position="251"/>
        <end position="263"/>
    </location>
</feature>
<sequence>MREGKIIFPEVTRTFSQGRGLNAGICGDLYNGAHDGLCRSRCFEIASLMLYIKGYSYKNGNWAKTELDARSGGKFGEYLRCTLATEVLVQVYGQTSDHREIIEKVEQQMRQTHTSGKQTYEPGVCDGQDYGAVIFGVGGIGRGLQQRINEWQQGLPGGKTRSKYGSGQWGLPGSSGSTTICIGTSTTTNNVPTGGAPTQDTVDTGPQGIPEETKPDGTDPASAGPDGQHEHKGKVVDTNVQATTDVSGQPLDDKESSPGEKPGRAQSPDISTPVKEDQNVDPGKTSPVDPNVQDGKTLPDNPIDGGNDDPPPPPDPPKPKPETTNPDQSGSSAGGGQGSEVTVPTNNQADPNTPKNAGSGQGDFTLEIALPTGGGDVGESYGTGPTPGPKGNPPHNVEHGGPFFPDLTADVLTATTPVLFFLSAVTVALFGYSLWK</sequence>
<evidence type="ECO:0000313" key="4">
    <source>
        <dbReference type="EMBL" id="KJP85133.1"/>
    </source>
</evidence>
<dbReference type="GeneID" id="24270544"/>
<dbReference type="InterPro" id="IPR024290">
    <property type="entry name" value="SICA_extracell_a"/>
</dbReference>
<feature type="non-terminal residue" evidence="4">
    <location>
        <position position="436"/>
    </location>
</feature>
<evidence type="ECO:0000313" key="5">
    <source>
        <dbReference type="Proteomes" id="UP000054561"/>
    </source>
</evidence>
<feature type="domain" description="Schizont-infected cell agglutination extracellular alpha" evidence="3">
    <location>
        <begin position="42"/>
        <end position="147"/>
    </location>
</feature>
<dbReference type="Proteomes" id="UP000054561">
    <property type="component" value="Unassembled WGS sequence"/>
</dbReference>
<proteinExistence type="predicted"/>
<name>A0A0D9QDQ2_PLAFR</name>
<organism evidence="4 5">
    <name type="scientific">Plasmodium fragile</name>
    <dbReference type="NCBI Taxonomy" id="5857"/>
    <lineage>
        <taxon>Eukaryota</taxon>
        <taxon>Sar</taxon>
        <taxon>Alveolata</taxon>
        <taxon>Apicomplexa</taxon>
        <taxon>Aconoidasida</taxon>
        <taxon>Haemosporida</taxon>
        <taxon>Plasmodiidae</taxon>
        <taxon>Plasmodium</taxon>
        <taxon>Plasmodium (Plasmodium)</taxon>
    </lineage>
</organism>
<feature type="compositionally biased region" description="Polar residues" evidence="1">
    <location>
        <begin position="238"/>
        <end position="247"/>
    </location>
</feature>
<dbReference type="EMBL" id="KQ001746">
    <property type="protein sequence ID" value="KJP85133.1"/>
    <property type="molecule type" value="Genomic_DNA"/>
</dbReference>
<feature type="region of interest" description="Disordered" evidence="1">
    <location>
        <begin position="153"/>
        <end position="399"/>
    </location>
</feature>
<keyword evidence="2" id="KW-0812">Transmembrane</keyword>
<accession>A0A0D9QDQ2</accession>
<reference evidence="4 5" key="1">
    <citation type="submission" date="2014-03" db="EMBL/GenBank/DDBJ databases">
        <title>The Genome Sequence of Plasmodium fragile nilgiri.</title>
        <authorList>
            <consortium name="The Broad Institute Genomics Platform"/>
            <consortium name="The Broad Institute Genome Sequencing Center for Infectious Disease"/>
            <person name="Neafsey D."/>
            <person name="Duraisingh M."/>
            <person name="Young S.K."/>
            <person name="Zeng Q."/>
            <person name="Gargeya S."/>
            <person name="Abouelleil A."/>
            <person name="Alvarado L."/>
            <person name="Chapman S.B."/>
            <person name="Gainer-Dewar J."/>
            <person name="Goldberg J."/>
            <person name="Griggs A."/>
            <person name="Gujja S."/>
            <person name="Hansen M."/>
            <person name="Howarth C."/>
            <person name="Imamovic A."/>
            <person name="Larimer J."/>
            <person name="Pearson M."/>
            <person name="Poon T.W."/>
            <person name="Priest M."/>
            <person name="Roberts A."/>
            <person name="Saif S."/>
            <person name="Shea T."/>
            <person name="Sykes S."/>
            <person name="Wortman J."/>
            <person name="Nusbaum C."/>
            <person name="Birren B."/>
        </authorList>
    </citation>
    <scope>NUCLEOTIDE SEQUENCE [LARGE SCALE GENOMIC DNA]</scope>
    <source>
        <strain evidence="5">nilgiri</strain>
    </source>
</reference>
<dbReference type="Pfam" id="PF12887">
    <property type="entry name" value="SICA_alpha"/>
    <property type="match status" value="1"/>
</dbReference>
<keyword evidence="2" id="KW-0472">Membrane</keyword>
<evidence type="ECO:0000256" key="1">
    <source>
        <dbReference type="SAM" id="MobiDB-lite"/>
    </source>
</evidence>
<gene>
    <name evidence="4" type="ORF">AK88_05230</name>
</gene>
<feature type="compositionally biased region" description="Polar residues" evidence="1">
    <location>
        <begin position="189"/>
        <end position="204"/>
    </location>
</feature>
<feature type="compositionally biased region" description="Polar residues" evidence="1">
    <location>
        <begin position="340"/>
        <end position="358"/>
    </location>
</feature>
<keyword evidence="2" id="KW-1133">Transmembrane helix</keyword>
<dbReference type="AlphaFoldDB" id="A0A0D9QDQ2"/>